<dbReference type="OrthoDB" id="4191603at2"/>
<feature type="binding site" evidence="2">
    <location>
        <position position="12"/>
    </location>
    <ligand>
        <name>Mg(2+)</name>
        <dbReference type="ChEBI" id="CHEBI:18420"/>
    </ligand>
</feature>
<keyword evidence="1 2" id="KW-0808">Transferase</keyword>
<dbReference type="GO" id="GO:0000287">
    <property type="term" value="F:magnesium ion binding"/>
    <property type="evidence" value="ECO:0007669"/>
    <property type="project" value="UniProtKB-UniRule"/>
</dbReference>
<dbReference type="GO" id="GO:0008834">
    <property type="term" value="F:ditrans,polycis-undecaprenyl-diphosphate synthase [(2E,6E)-farnesyl-diphosphate specific] activity"/>
    <property type="evidence" value="ECO:0007669"/>
    <property type="project" value="TreeGrafter"/>
</dbReference>
<dbReference type="PROSITE" id="PS01066">
    <property type="entry name" value="UPP_SYNTHASE"/>
    <property type="match status" value="1"/>
</dbReference>
<comment type="subunit">
    <text evidence="2">Homodimer.</text>
</comment>
<dbReference type="InterPro" id="IPR018520">
    <property type="entry name" value="UPP_synth-like_CS"/>
</dbReference>
<comment type="caution">
    <text evidence="3">The sequence shown here is derived from an EMBL/GenBank/DDBJ whole genome shotgun (WGS) entry which is preliminary data.</text>
</comment>
<feature type="binding site" evidence="2">
    <location>
        <begin position="13"/>
        <end position="16"/>
    </location>
    <ligand>
        <name>substrate</name>
    </ligand>
</feature>
<feature type="binding site" evidence="2">
    <location>
        <position position="180"/>
    </location>
    <ligand>
        <name>substrate</name>
    </ligand>
</feature>
<accession>Q1K329</accession>
<dbReference type="NCBIfam" id="NF011405">
    <property type="entry name" value="PRK14830.1"/>
    <property type="match status" value="1"/>
</dbReference>
<dbReference type="NCBIfam" id="TIGR00055">
    <property type="entry name" value="uppS"/>
    <property type="match status" value="1"/>
</dbReference>
<feature type="active site" description="Proton acceptor" evidence="2">
    <location>
        <position position="60"/>
    </location>
</feature>
<feature type="binding site" evidence="2">
    <location>
        <position position="29"/>
    </location>
    <ligand>
        <name>substrate</name>
    </ligand>
</feature>
<keyword evidence="2" id="KW-0460">Magnesium</keyword>
<dbReference type="Proteomes" id="UP000005695">
    <property type="component" value="Unassembled WGS sequence"/>
</dbReference>
<dbReference type="EMBL" id="AAEW02000003">
    <property type="protein sequence ID" value="EAT16702.1"/>
    <property type="molecule type" value="Genomic_DNA"/>
</dbReference>
<dbReference type="SUPFAM" id="SSF64005">
    <property type="entry name" value="Undecaprenyl diphosphate synthase"/>
    <property type="match status" value="1"/>
</dbReference>
<feature type="binding site" evidence="2">
    <location>
        <position position="199"/>
    </location>
    <ligand>
        <name>Mg(2+)</name>
        <dbReference type="ChEBI" id="CHEBI:18420"/>
    </ligand>
</feature>
<comment type="function">
    <text evidence="2">Catalyzes the condensation of isopentenyl diphosphate (IPP) with allylic pyrophosphates generating different type of terpenoids.</text>
</comment>
<reference evidence="3" key="1">
    <citation type="submission" date="2006-05" db="EMBL/GenBank/DDBJ databases">
        <title>Annotation of the draft genome assembly of Desulfuromonas acetoxidans DSM 684.</title>
        <authorList>
            <consortium name="US DOE Joint Genome Institute (JGI-ORNL)"/>
            <person name="Larimer F."/>
            <person name="Land M."/>
            <person name="Hauser L."/>
        </authorList>
    </citation>
    <scope>NUCLEOTIDE SEQUENCE [LARGE SCALE GENOMIC DNA]</scope>
    <source>
        <strain evidence="3">DSM 684</strain>
    </source>
</reference>
<dbReference type="InterPro" id="IPR036424">
    <property type="entry name" value="UPP_synth-like_sf"/>
</dbReference>
<comment type="cofactor">
    <cofactor evidence="2">
        <name>Mg(2+)</name>
        <dbReference type="ChEBI" id="CHEBI:18420"/>
    </cofactor>
    <text evidence="2">Binds 2 magnesium ions per subunit.</text>
</comment>
<dbReference type="PANTHER" id="PTHR10291">
    <property type="entry name" value="DEHYDRODOLICHYL DIPHOSPHATE SYNTHASE FAMILY MEMBER"/>
    <property type="match status" value="1"/>
</dbReference>
<organism evidence="3 4">
    <name type="scientific">Desulfuromonas acetoxidans (strain DSM 684 / 11070)</name>
    <dbReference type="NCBI Taxonomy" id="281689"/>
    <lineage>
        <taxon>Bacteria</taxon>
        <taxon>Pseudomonadati</taxon>
        <taxon>Thermodesulfobacteriota</taxon>
        <taxon>Desulfuromonadia</taxon>
        <taxon>Desulfuromonadales</taxon>
        <taxon>Desulfuromonadaceae</taxon>
        <taxon>Desulfuromonas</taxon>
    </lineage>
</organism>
<dbReference type="CDD" id="cd00475">
    <property type="entry name" value="Cis_IPPS"/>
    <property type="match status" value="1"/>
</dbReference>
<dbReference type="Gene3D" id="3.40.1180.10">
    <property type="entry name" value="Decaprenyl diphosphate synthase-like"/>
    <property type="match status" value="1"/>
</dbReference>
<feature type="binding site" evidence="2">
    <location>
        <position position="63"/>
    </location>
    <ligand>
        <name>substrate</name>
    </ligand>
</feature>
<reference evidence="3" key="2">
    <citation type="submission" date="2006-05" db="EMBL/GenBank/DDBJ databases">
        <title>Sequencing of the draft genome and assembly of Desulfuromonas acetoxidans DSM 684.</title>
        <authorList>
            <consortium name="US DOE Joint Genome Institute (JGI-PGF)"/>
            <person name="Copeland A."/>
            <person name="Lucas S."/>
            <person name="Lapidus A."/>
            <person name="Barry K."/>
            <person name="Detter J.C."/>
            <person name="Glavina del Rio T."/>
            <person name="Hammon N."/>
            <person name="Israni S."/>
            <person name="Dalin E."/>
            <person name="Tice H."/>
            <person name="Bruce D."/>
            <person name="Pitluck S."/>
            <person name="Richardson P."/>
        </authorList>
    </citation>
    <scope>NUCLEOTIDE SEQUENCE [LARGE SCALE GENOMIC DNA]</scope>
    <source>
        <strain evidence="3">DSM 684</strain>
    </source>
</reference>
<evidence type="ECO:0000256" key="1">
    <source>
        <dbReference type="ARBA" id="ARBA00022679"/>
    </source>
</evidence>
<dbReference type="RefSeq" id="WP_005998097.1">
    <property type="nucleotide sequence ID" value="NZ_AAEW02000003.1"/>
</dbReference>
<evidence type="ECO:0000313" key="4">
    <source>
        <dbReference type="Proteomes" id="UP000005695"/>
    </source>
</evidence>
<evidence type="ECO:0000313" key="3">
    <source>
        <dbReference type="EMBL" id="EAT16702.1"/>
    </source>
</evidence>
<keyword evidence="4" id="KW-1185">Reference proteome</keyword>
<feature type="binding site" evidence="2">
    <location>
        <begin position="57"/>
        <end position="59"/>
    </location>
    <ligand>
        <name>substrate</name>
    </ligand>
</feature>
<dbReference type="InterPro" id="IPR001441">
    <property type="entry name" value="UPP_synth-like"/>
</dbReference>
<sequence>MALPEHIAIIMDGNGRWAQRRGLPRIAGHQQGVSTVRSVVEECSTLGIRYLTLYAFSSENWSRPDDEVQSLMALLGQYLSSELPLLLKHCIRFRVIGDLSRLPQEIRASLEQTINETSDNPGLTLTLALSYGSRDEVLRAVRHLASDVKNGNLSEDDISEEVFSGYLDTQGIPDPDLLIRTSGEMRISNFLLWQLAYTELYFCSCLWPDFTVVELKEALADFESRIRRFGAVDPN</sequence>
<feature type="binding site" evidence="2">
    <location>
        <begin position="186"/>
        <end position="188"/>
    </location>
    <ligand>
        <name>substrate</name>
    </ligand>
</feature>
<dbReference type="GO" id="GO:0016094">
    <property type="term" value="P:polyprenol biosynthetic process"/>
    <property type="evidence" value="ECO:0007669"/>
    <property type="project" value="TreeGrafter"/>
</dbReference>
<feature type="binding site" evidence="2">
    <location>
        <position position="25"/>
    </location>
    <ligand>
        <name>substrate</name>
    </ligand>
</feature>
<protein>
    <recommendedName>
        <fullName evidence="2">Isoprenyl transferase</fullName>
        <ecNumber evidence="2">2.5.1.-</ecNumber>
    </recommendedName>
</protein>
<proteinExistence type="inferred from homology"/>
<evidence type="ECO:0000256" key="2">
    <source>
        <dbReference type="HAMAP-Rule" id="MF_01139"/>
    </source>
</evidence>
<dbReference type="Pfam" id="PF01255">
    <property type="entry name" value="Prenyltransf"/>
    <property type="match status" value="1"/>
</dbReference>
<comment type="similarity">
    <text evidence="2">Belongs to the UPP synthase family.</text>
</comment>
<dbReference type="PANTHER" id="PTHR10291:SF0">
    <property type="entry name" value="DEHYDRODOLICHYL DIPHOSPHATE SYNTHASE 2"/>
    <property type="match status" value="1"/>
</dbReference>
<feature type="active site" evidence="2">
    <location>
        <position position="12"/>
    </location>
</feature>
<keyword evidence="2" id="KW-0479">Metal-binding</keyword>
<dbReference type="FunFam" id="3.40.1180.10:FF:000001">
    <property type="entry name" value="(2E,6E)-farnesyl-diphosphate-specific ditrans,polycis-undecaprenyl-diphosphate synthase"/>
    <property type="match status" value="1"/>
</dbReference>
<feature type="binding site" evidence="2">
    <location>
        <position position="17"/>
    </location>
    <ligand>
        <name>substrate</name>
    </ligand>
</feature>
<dbReference type="AlphaFoldDB" id="Q1K329"/>
<dbReference type="HAMAP" id="MF_01139">
    <property type="entry name" value="ISPT"/>
    <property type="match status" value="1"/>
</dbReference>
<name>Q1K329_DESA6</name>
<gene>
    <name evidence="3" type="ORF">Dace_1953</name>
</gene>
<dbReference type="EC" id="2.5.1.-" evidence="2"/>
<dbReference type="GO" id="GO:0005829">
    <property type="term" value="C:cytosol"/>
    <property type="evidence" value="ECO:0007669"/>
    <property type="project" value="TreeGrafter"/>
</dbReference>
<feature type="binding site" evidence="2">
    <location>
        <position position="61"/>
    </location>
    <ligand>
        <name>substrate</name>
    </ligand>
</feature>